<keyword evidence="2" id="KW-0946">Virion</keyword>
<evidence type="ECO:0000256" key="1">
    <source>
        <dbReference type="ARBA" id="ARBA00004328"/>
    </source>
</evidence>
<proteinExistence type="predicted"/>
<dbReference type="EMBL" id="PP511521">
    <property type="protein sequence ID" value="XCD05076.1"/>
    <property type="molecule type" value="Genomic_DNA"/>
</dbReference>
<name>A0AAU8B197_9CAUD</name>
<feature type="domain" description="Gp28/Gp37-like" evidence="3">
    <location>
        <begin position="3"/>
        <end position="365"/>
    </location>
</feature>
<protein>
    <recommendedName>
        <fullName evidence="3">Gp28/Gp37-like domain-containing protein</fullName>
    </recommendedName>
</protein>
<dbReference type="InterPro" id="IPR006626">
    <property type="entry name" value="PbH1"/>
</dbReference>
<dbReference type="GO" id="GO:0051701">
    <property type="term" value="P:biological process involved in interaction with host"/>
    <property type="evidence" value="ECO:0007669"/>
    <property type="project" value="UniProtKB-ARBA"/>
</dbReference>
<dbReference type="InterPro" id="IPR011050">
    <property type="entry name" value="Pectin_lyase_fold/virulence"/>
</dbReference>
<evidence type="ECO:0000256" key="2">
    <source>
        <dbReference type="ARBA" id="ARBA00022844"/>
    </source>
</evidence>
<reference evidence="4" key="1">
    <citation type="submission" date="2024-03" db="EMBL/GenBank/DDBJ databases">
        <title>Diverse circular DNA viruses in blood, oral, and fecal samples of captive lemurs.</title>
        <authorList>
            <person name="Paietta E.N."/>
            <person name="Kraberger S."/>
            <person name="Lund M.C."/>
            <person name="Custer J.M."/>
            <person name="Vargas K.M."/>
            <person name="Ehmke E.E."/>
            <person name="Yoder A.D."/>
            <person name="Varsani A."/>
        </authorList>
    </citation>
    <scope>NUCLEOTIDE SEQUENCE</scope>
    <source>
        <strain evidence="4">Duke_24FS_3</strain>
    </source>
</reference>
<dbReference type="SMART" id="SM00710">
    <property type="entry name" value="PbH1"/>
    <property type="match status" value="6"/>
</dbReference>
<dbReference type="GO" id="GO:0019058">
    <property type="term" value="P:viral life cycle"/>
    <property type="evidence" value="ECO:0007669"/>
    <property type="project" value="UniProtKB-ARBA"/>
</dbReference>
<dbReference type="InterPro" id="IPR029432">
    <property type="entry name" value="Gp28/Gp37-like_dom"/>
</dbReference>
<dbReference type="SUPFAM" id="SSF51126">
    <property type="entry name" value="Pectin lyase-like"/>
    <property type="match status" value="2"/>
</dbReference>
<dbReference type="Gene3D" id="2.160.20.10">
    <property type="entry name" value="Single-stranded right-handed beta-helix, Pectin lyase-like"/>
    <property type="match status" value="1"/>
</dbReference>
<comment type="subcellular location">
    <subcellularLocation>
        <location evidence="1">Virion</location>
    </subcellularLocation>
</comment>
<organism evidence="4">
    <name type="scientific">Dulem virus 36</name>
    <dbReference type="NCBI Taxonomy" id="3145754"/>
    <lineage>
        <taxon>Viruses</taxon>
        <taxon>Duplodnaviria</taxon>
        <taxon>Heunggongvirae</taxon>
        <taxon>Uroviricota</taxon>
        <taxon>Caudoviricetes</taxon>
    </lineage>
</organism>
<dbReference type="Pfam" id="PF14594">
    <property type="entry name" value="Sipho_Gp37"/>
    <property type="match status" value="1"/>
</dbReference>
<accession>A0AAU8B197</accession>
<dbReference type="GO" id="GO:0044423">
    <property type="term" value="C:virion component"/>
    <property type="evidence" value="ECO:0007669"/>
    <property type="project" value="UniProtKB-KW"/>
</dbReference>
<dbReference type="InterPro" id="IPR012334">
    <property type="entry name" value="Pectin_lyas_fold"/>
</dbReference>
<evidence type="ECO:0000259" key="3">
    <source>
        <dbReference type="Pfam" id="PF14594"/>
    </source>
</evidence>
<sequence length="883" mass="99074">MIIYVLDKNFKKIDILRKYTFAQYSNKARDIGTFSIQCQIAEEVLYLLNKEQYYVLFDNSLLGKIEDIHRDSDSEYVKTIEITGRLDKYIFANRVIDGTYKAQNVKSHVFVSNVISKYLSNENERFIDYVLVREDRDRLDAMSLTISKQVTGGYIWDAIQPIMEQSKIFVRMEPQVIPTDTVNGVPTNIEGWNIVISAGVDKTKRNTLGNKPVVFSHSLSNIARTEYRYNVENYKGVAYIAGEDSGNDRKWYSKYVDTSAESETGWNRSELWIDARDIQSENEDGTTITDAEYEELITDRANEKFAENTKTEEYSATVITADKRYVYGTDYNLGDFITIVDNELGLEVDAQIISVIKSVQDTGTIIDVECAYGSLHKNNDVKQTLSSLKAATENNAVNIKYLENKIGSSSGGSGSAASVQTDVYNIALLGAKEGSENQATNKAILDEIVSKHTEEDGIWTEIYIPAGKIYYIGTVYLTHSKIRVTGGGVVCGKFYVRKTENDSYKSYIEFDNITFWFDSLASGNNAISMRLVSRARIVNCRFYNCDKAINCFQTETKQHVSRVIIANNYFYNVNYALIHERGIGTPDLAIADIQFENNMVENALYYHIYLECIDGVIIKGNTFFFPSHTTANTTKKCNIYLYQVDWTIIADNNLFEAGEQAILVKRASHVNIHGNNIAWSGQRAQLPAIQLSNKDNAGGIMSGSTIMGNNIVYPSAEGILVQDTGCVTVIGNTCYECCNDSYYYGTTTFDSSTHDYGIKTDVSESAFVHTIGNNSPRNYNSIVSGATSRSTDITNLSYNTKAYSPNYDEHVTVEITIKQGKKISDVYNLGSIIVAATIIYTDAMYYLPAMVCINNTGNLQLVAQTEASQDYTYSVKVLFRQGK</sequence>
<evidence type="ECO:0000313" key="4">
    <source>
        <dbReference type="EMBL" id="XCD05076.1"/>
    </source>
</evidence>